<accession>I8TT16</accession>
<evidence type="ECO:0000313" key="1">
    <source>
        <dbReference type="EMBL" id="EIT77223.1"/>
    </source>
</evidence>
<proteinExistence type="predicted"/>
<dbReference type="InterPro" id="IPR021858">
    <property type="entry name" value="Fun_TF"/>
</dbReference>
<dbReference type="InterPro" id="IPR053175">
    <property type="entry name" value="DHMBA_Reg_Transcription_Factor"/>
</dbReference>
<protein>
    <submittedName>
        <fullName evidence="1">Uncharacterized protein</fullName>
    </submittedName>
</protein>
<evidence type="ECO:0000313" key="2">
    <source>
        <dbReference type="Proteomes" id="UP000002812"/>
    </source>
</evidence>
<dbReference type="Pfam" id="PF11951">
    <property type="entry name" value="Fungal_trans_2"/>
    <property type="match status" value="1"/>
</dbReference>
<reference evidence="2" key="2">
    <citation type="submission" date="2012-06" db="EMBL/GenBank/DDBJ databases">
        <title>Comparative genomic analyses of Aspergillus oryzae 3.042 and A. oryzae RIB40 for soy-sauce fermentation.</title>
        <authorList>
            <person name="Zhao G."/>
            <person name="Hou L."/>
            <person name="Wang C."/>
            <person name="Cao X."/>
        </authorList>
    </citation>
    <scope>NUCLEOTIDE SEQUENCE [LARGE SCALE GENOMIC DNA]</scope>
    <source>
        <strain evidence="2">3.042</strain>
    </source>
</reference>
<dbReference type="AlphaFoldDB" id="I8TT16"/>
<dbReference type="EMBL" id="AKHY01000151">
    <property type="protein sequence ID" value="EIT77223.1"/>
    <property type="molecule type" value="Genomic_DNA"/>
</dbReference>
<name>I8TT16_ASPO3</name>
<reference evidence="1 2" key="1">
    <citation type="journal article" date="2012" name="Eukaryot. Cell">
        <title>Draft genome sequence of Aspergillus oryzae strain 3.042.</title>
        <authorList>
            <person name="Zhao G."/>
            <person name="Yao Y."/>
            <person name="Qi W."/>
            <person name="Wang C."/>
            <person name="Hou L."/>
            <person name="Zeng B."/>
            <person name="Cao X."/>
        </authorList>
    </citation>
    <scope>NUCLEOTIDE SEQUENCE [LARGE SCALE GENOMIC DNA]</scope>
    <source>
        <strain evidence="1 2">3.042</strain>
    </source>
</reference>
<sequence length="245" mass="27263">MQTSLPRQYGQYWIPEQGLPHLPPSPGEATVTSAAPAACAVRSSAMSVRAVETSVTQCSERKHDQYFQKAVTRQPQLAFVYAPTEHWEAHAKPFLLGQFTIVTLHGARVYGSLDFLPQLLERAGTESTLYKVCDAIASAYFANRSRSDSIEFGHRKLYVRALQSLSNDVSDVEKQSQDTTLAAVWLLCLYELIVGARGQEPRGWRTHGEALIGLLRLRGQNQFQTRTGCQLFQLAYQTVVCSLIG</sequence>
<dbReference type="Proteomes" id="UP000002812">
    <property type="component" value="Unassembled WGS sequence"/>
</dbReference>
<gene>
    <name evidence="1" type="ORF">Ao3042_06726</name>
</gene>
<comment type="caution">
    <text evidence="1">The sequence shown here is derived from an EMBL/GenBank/DDBJ whole genome shotgun (WGS) entry which is preliminary data.</text>
</comment>
<dbReference type="PANTHER" id="PTHR38791">
    <property type="entry name" value="ZN(II)2CYS6 TRANSCRIPTION FACTOR (EUROFUNG)-RELATED-RELATED"/>
    <property type="match status" value="1"/>
</dbReference>
<organism evidence="1 2">
    <name type="scientific">Aspergillus oryzae (strain 3.042)</name>
    <name type="common">Yellow koji mold</name>
    <dbReference type="NCBI Taxonomy" id="1160506"/>
    <lineage>
        <taxon>Eukaryota</taxon>
        <taxon>Fungi</taxon>
        <taxon>Dikarya</taxon>
        <taxon>Ascomycota</taxon>
        <taxon>Pezizomycotina</taxon>
        <taxon>Eurotiomycetes</taxon>
        <taxon>Eurotiomycetidae</taxon>
        <taxon>Eurotiales</taxon>
        <taxon>Aspergillaceae</taxon>
        <taxon>Aspergillus</taxon>
        <taxon>Aspergillus subgen. Circumdati</taxon>
    </lineage>
</organism>
<dbReference type="HOGENOM" id="CLU_1133369_0_0_1"/>
<dbReference type="OrthoDB" id="4491390at2759"/>